<organism evidence="4 5">
    <name type="scientific">Pseudomonas savastanoi pv. glycinea str. race 4</name>
    <dbReference type="NCBI Taxonomy" id="875330"/>
    <lineage>
        <taxon>Bacteria</taxon>
        <taxon>Pseudomonadati</taxon>
        <taxon>Pseudomonadota</taxon>
        <taxon>Gammaproteobacteria</taxon>
        <taxon>Pseudomonadales</taxon>
        <taxon>Pseudomonadaceae</taxon>
        <taxon>Pseudomonas</taxon>
    </lineage>
</organism>
<evidence type="ECO:0000313" key="4">
    <source>
        <dbReference type="EMBL" id="EGH18494.1"/>
    </source>
</evidence>
<evidence type="ECO:0000259" key="3">
    <source>
        <dbReference type="Pfam" id="PF08220"/>
    </source>
</evidence>
<keyword evidence="1" id="KW-0805">Transcription regulation</keyword>
<accession>F3CGV2</accession>
<evidence type="ECO:0000256" key="1">
    <source>
        <dbReference type="ARBA" id="ARBA00023015"/>
    </source>
</evidence>
<feature type="non-terminal residue" evidence="4">
    <location>
        <position position="1"/>
    </location>
</feature>
<dbReference type="InterPro" id="IPR001034">
    <property type="entry name" value="DeoR_HTH"/>
</dbReference>
<dbReference type="Pfam" id="PF08220">
    <property type="entry name" value="HTH_DeoR"/>
    <property type="match status" value="1"/>
</dbReference>
<dbReference type="EMBL" id="ADWY01002796">
    <property type="protein sequence ID" value="EGH18494.1"/>
    <property type="molecule type" value="Genomic_DNA"/>
</dbReference>
<evidence type="ECO:0000256" key="2">
    <source>
        <dbReference type="ARBA" id="ARBA00023163"/>
    </source>
</evidence>
<dbReference type="Proteomes" id="UP000005466">
    <property type="component" value="Unassembled WGS sequence"/>
</dbReference>
<gene>
    <name evidence="4" type="ORF">Pgy4_36615</name>
</gene>
<evidence type="ECO:0000313" key="5">
    <source>
        <dbReference type="Proteomes" id="UP000005466"/>
    </source>
</evidence>
<dbReference type="AlphaFoldDB" id="F3CGV2"/>
<proteinExistence type="predicted"/>
<comment type="caution">
    <text evidence="4">The sequence shown here is derived from an EMBL/GenBank/DDBJ whole genome shotgun (WGS) entry which is preliminary data.</text>
</comment>
<sequence>KKTDRIKQIQQALQDQKAIHLREMAALFEVSEMTLRLSGIELRHSDGTLALRGLDLSIDRGERVAI</sequence>
<keyword evidence="2" id="KW-0804">Transcription</keyword>
<dbReference type="GO" id="GO:0003700">
    <property type="term" value="F:DNA-binding transcription factor activity"/>
    <property type="evidence" value="ECO:0007669"/>
    <property type="project" value="InterPro"/>
</dbReference>
<feature type="domain" description="HTH deoR-type" evidence="3">
    <location>
        <begin position="5"/>
        <end position="36"/>
    </location>
</feature>
<reference evidence="4 5" key="1">
    <citation type="journal article" date="2011" name="PLoS Pathog.">
        <title>Dynamic evolution of pathogenicity revealed by sequencing and comparative genomics of 19 Pseudomonas syringae isolates.</title>
        <authorList>
            <person name="Baltrus D.A."/>
            <person name="Nishimura M.T."/>
            <person name="Romanchuk A."/>
            <person name="Chang J.H."/>
            <person name="Mukhtar M.S."/>
            <person name="Cherkis K."/>
            <person name="Roach J."/>
            <person name="Grant S.R."/>
            <person name="Jones C.D."/>
            <person name="Dangl J.L."/>
        </authorList>
    </citation>
    <scope>NUCLEOTIDE SEQUENCE [LARGE SCALE GENOMIC DNA]</scope>
    <source>
        <strain evidence="5">race 4</strain>
    </source>
</reference>
<feature type="non-terminal residue" evidence="4">
    <location>
        <position position="66"/>
    </location>
</feature>
<protein>
    <submittedName>
        <fullName evidence="4">Regulatory protein, DeoR</fullName>
    </submittedName>
</protein>
<name>F3CGV2_PSESG</name>